<feature type="domain" description="ABC transporter" evidence="5">
    <location>
        <begin position="8"/>
        <end position="216"/>
    </location>
</feature>
<proteinExistence type="inferred from homology"/>
<evidence type="ECO:0000313" key="7">
    <source>
        <dbReference type="Proteomes" id="UP000530514"/>
    </source>
</evidence>
<name>A0A7W1XCK8_9BACL</name>
<dbReference type="InterPro" id="IPR027417">
    <property type="entry name" value="P-loop_NTPase"/>
</dbReference>
<comment type="similarity">
    <text evidence="1">Belongs to the ABC transporter superfamily.</text>
</comment>
<dbReference type="Gene3D" id="3.40.50.300">
    <property type="entry name" value="P-loop containing nucleotide triphosphate hydrolases"/>
    <property type="match status" value="1"/>
</dbReference>
<evidence type="ECO:0000256" key="4">
    <source>
        <dbReference type="ARBA" id="ARBA00022840"/>
    </source>
</evidence>
<dbReference type="GO" id="GO:0016887">
    <property type="term" value="F:ATP hydrolysis activity"/>
    <property type="evidence" value="ECO:0007669"/>
    <property type="project" value="InterPro"/>
</dbReference>
<sequence length="216" mass="23910">MAHPAPAVKLENVSKVIDRKPILNKIDLEVPAGQIYGLIGRNGSGKTMLLRLISGFVFPTEGRVLVFNQEVGKNGTFPQDVGIIIETPGFLGEYSGFKNLKLLASMRGIINDDEIRQTLKEVGLDPADKKPVRKYSLGMRQCLGIAQSIMERPKLLLLDEPTNGLDTEGVEMLHRLLSDLRENGVTILLASHYMEEIAKLCDRVFRVEKGQLTEVG</sequence>
<dbReference type="Proteomes" id="UP000530514">
    <property type="component" value="Unassembled WGS sequence"/>
</dbReference>
<dbReference type="InterPro" id="IPR003593">
    <property type="entry name" value="AAA+_ATPase"/>
</dbReference>
<keyword evidence="7" id="KW-1185">Reference proteome</keyword>
<dbReference type="SMART" id="SM00382">
    <property type="entry name" value="AAA"/>
    <property type="match status" value="1"/>
</dbReference>
<dbReference type="Pfam" id="PF00005">
    <property type="entry name" value="ABC_tran"/>
    <property type="match status" value="1"/>
</dbReference>
<dbReference type="RefSeq" id="WP_033101616.1">
    <property type="nucleotide sequence ID" value="NZ_JACEIP010000031.1"/>
</dbReference>
<dbReference type="PROSITE" id="PS00211">
    <property type="entry name" value="ABC_TRANSPORTER_1"/>
    <property type="match status" value="1"/>
</dbReference>
<evidence type="ECO:0000313" key="6">
    <source>
        <dbReference type="EMBL" id="MBA4544190.1"/>
    </source>
</evidence>
<evidence type="ECO:0000256" key="3">
    <source>
        <dbReference type="ARBA" id="ARBA00022741"/>
    </source>
</evidence>
<accession>A0A7W1XCK8</accession>
<dbReference type="InterPro" id="IPR017871">
    <property type="entry name" value="ABC_transporter-like_CS"/>
</dbReference>
<dbReference type="AlphaFoldDB" id="A0A7W1XCK8"/>
<dbReference type="EMBL" id="JACEIP010000031">
    <property type="protein sequence ID" value="MBA4544190.1"/>
    <property type="molecule type" value="Genomic_DNA"/>
</dbReference>
<gene>
    <name evidence="6" type="ORF">H1164_15105</name>
</gene>
<organism evidence="6 7">
    <name type="scientific">Thermoactinomyces daqus</name>
    <dbReference type="NCBI Taxonomy" id="1329516"/>
    <lineage>
        <taxon>Bacteria</taxon>
        <taxon>Bacillati</taxon>
        <taxon>Bacillota</taxon>
        <taxon>Bacilli</taxon>
        <taxon>Bacillales</taxon>
        <taxon>Thermoactinomycetaceae</taxon>
        <taxon>Thermoactinomyces</taxon>
    </lineage>
</organism>
<comment type="caution">
    <text evidence="6">The sequence shown here is derived from an EMBL/GenBank/DDBJ whole genome shotgun (WGS) entry which is preliminary data.</text>
</comment>
<evidence type="ECO:0000256" key="1">
    <source>
        <dbReference type="ARBA" id="ARBA00005417"/>
    </source>
</evidence>
<dbReference type="GO" id="GO:0005524">
    <property type="term" value="F:ATP binding"/>
    <property type="evidence" value="ECO:0007669"/>
    <property type="project" value="UniProtKB-KW"/>
</dbReference>
<protein>
    <submittedName>
        <fullName evidence="6">ABC transporter ATP-binding protein</fullName>
    </submittedName>
</protein>
<reference evidence="6 7" key="1">
    <citation type="submission" date="2020-07" db="EMBL/GenBank/DDBJ databases">
        <authorList>
            <person name="Feng H."/>
        </authorList>
    </citation>
    <scope>NUCLEOTIDE SEQUENCE [LARGE SCALE GENOMIC DNA]</scope>
    <source>
        <strain evidence="7">s-11</strain>
    </source>
</reference>
<keyword evidence="2" id="KW-0813">Transport</keyword>
<dbReference type="PANTHER" id="PTHR43335">
    <property type="entry name" value="ABC TRANSPORTER, ATP-BINDING PROTEIN"/>
    <property type="match status" value="1"/>
</dbReference>
<dbReference type="InterPro" id="IPR003439">
    <property type="entry name" value="ABC_transporter-like_ATP-bd"/>
</dbReference>
<keyword evidence="4 6" id="KW-0067">ATP-binding</keyword>
<evidence type="ECO:0000256" key="2">
    <source>
        <dbReference type="ARBA" id="ARBA00022448"/>
    </source>
</evidence>
<evidence type="ECO:0000259" key="5">
    <source>
        <dbReference type="PROSITE" id="PS50893"/>
    </source>
</evidence>
<keyword evidence="3" id="KW-0547">Nucleotide-binding</keyword>
<dbReference type="PANTHER" id="PTHR43335:SF4">
    <property type="entry name" value="ABC TRANSPORTER, ATP-BINDING PROTEIN"/>
    <property type="match status" value="1"/>
</dbReference>
<dbReference type="SUPFAM" id="SSF52540">
    <property type="entry name" value="P-loop containing nucleoside triphosphate hydrolases"/>
    <property type="match status" value="1"/>
</dbReference>
<dbReference type="PROSITE" id="PS50893">
    <property type="entry name" value="ABC_TRANSPORTER_2"/>
    <property type="match status" value="1"/>
</dbReference>
<dbReference type="OrthoDB" id="9804819at2"/>